<sequence>MQTVLKTSGWTAFSVGVGLFGFMRSGLAGTNTYNYTCSKDIMHSSHVMNMGFYDHAVVLTMTKTLKETGETNIQAHADSYITIRPIIVNINQLKDK</sequence>
<reference evidence="1" key="1">
    <citation type="journal article" date="2020" name="Nature">
        <title>Giant virus diversity and host interactions through global metagenomics.</title>
        <authorList>
            <person name="Schulz F."/>
            <person name="Roux S."/>
            <person name="Paez-Espino D."/>
            <person name="Jungbluth S."/>
            <person name="Walsh D.A."/>
            <person name="Denef V.J."/>
            <person name="McMahon K.D."/>
            <person name="Konstantinidis K.T."/>
            <person name="Eloe-Fadrosh E.A."/>
            <person name="Kyrpides N.C."/>
            <person name="Woyke T."/>
        </authorList>
    </citation>
    <scope>NUCLEOTIDE SEQUENCE</scope>
    <source>
        <strain evidence="1">GVMAG-S-1062768-28</strain>
    </source>
</reference>
<accession>A0A6C0JVP9</accession>
<organism evidence="1">
    <name type="scientific">viral metagenome</name>
    <dbReference type="NCBI Taxonomy" id="1070528"/>
    <lineage>
        <taxon>unclassified sequences</taxon>
        <taxon>metagenomes</taxon>
        <taxon>organismal metagenomes</taxon>
    </lineage>
</organism>
<dbReference type="EMBL" id="MN740694">
    <property type="protein sequence ID" value="QHU07978.1"/>
    <property type="molecule type" value="Genomic_DNA"/>
</dbReference>
<protein>
    <submittedName>
        <fullName evidence="1">Uncharacterized protein</fullName>
    </submittedName>
</protein>
<name>A0A6C0JVP9_9ZZZZ</name>
<proteinExistence type="predicted"/>
<evidence type="ECO:0000313" key="1">
    <source>
        <dbReference type="EMBL" id="QHU07978.1"/>
    </source>
</evidence>
<dbReference type="AlphaFoldDB" id="A0A6C0JVP9"/>